<evidence type="ECO:0000313" key="7">
    <source>
        <dbReference type="Proteomes" id="UP000287374"/>
    </source>
</evidence>
<evidence type="ECO:0000256" key="1">
    <source>
        <dbReference type="SAM" id="Phobius"/>
    </source>
</evidence>
<feature type="domain" description="PAS" evidence="2">
    <location>
        <begin position="262"/>
        <end position="319"/>
    </location>
</feature>
<organism evidence="4 6">
    <name type="scientific">Legionella qingyii</name>
    <dbReference type="NCBI Taxonomy" id="2184757"/>
    <lineage>
        <taxon>Bacteria</taxon>
        <taxon>Pseudomonadati</taxon>
        <taxon>Pseudomonadota</taxon>
        <taxon>Gammaproteobacteria</taxon>
        <taxon>Legionellales</taxon>
        <taxon>Legionellaceae</taxon>
        <taxon>Legionella</taxon>
    </lineage>
</organism>
<dbReference type="Gene3D" id="3.30.450.20">
    <property type="entry name" value="PAS domain"/>
    <property type="match status" value="2"/>
</dbReference>
<dbReference type="GO" id="GO:0006355">
    <property type="term" value="P:regulation of DNA-templated transcription"/>
    <property type="evidence" value="ECO:0007669"/>
    <property type="project" value="InterPro"/>
</dbReference>
<gene>
    <name evidence="4" type="ORF">DGG96_00515</name>
    <name evidence="5" type="ORF">ELY20_01875</name>
</gene>
<evidence type="ECO:0000259" key="2">
    <source>
        <dbReference type="PROSITE" id="PS50112"/>
    </source>
</evidence>
<comment type="caution">
    <text evidence="4">The sequence shown here is derived from an EMBL/GenBank/DDBJ whole genome shotgun (WGS) entry which is preliminary data.</text>
</comment>
<dbReference type="PANTHER" id="PTHR43155:SF2">
    <property type="entry name" value="CYCLIC DI-GMP PHOSPHODIESTERASE PA4108"/>
    <property type="match status" value="1"/>
</dbReference>
<dbReference type="InterPro" id="IPR037522">
    <property type="entry name" value="HD_GYP_dom"/>
</dbReference>
<evidence type="ECO:0000313" key="4">
    <source>
        <dbReference type="EMBL" id="PWY57615.1"/>
    </source>
</evidence>
<dbReference type="Proteomes" id="UP000247152">
    <property type="component" value="Unassembled WGS sequence"/>
</dbReference>
<feature type="domain" description="HD-GYP" evidence="3">
    <location>
        <begin position="653"/>
        <end position="845"/>
    </location>
</feature>
<feature type="transmembrane region" description="Helical" evidence="1">
    <location>
        <begin position="115"/>
        <end position="132"/>
    </location>
</feature>
<dbReference type="SUPFAM" id="SSF55785">
    <property type="entry name" value="PYP-like sensor domain (PAS domain)"/>
    <property type="match status" value="2"/>
</dbReference>
<dbReference type="InterPro" id="IPR013767">
    <property type="entry name" value="PAS_fold"/>
</dbReference>
<keyword evidence="1" id="KW-1133">Transmembrane helix</keyword>
<name>A0A317U8H3_9GAMM</name>
<dbReference type="CDD" id="cd00130">
    <property type="entry name" value="PAS"/>
    <property type="match status" value="2"/>
</dbReference>
<dbReference type="Proteomes" id="UP000287374">
    <property type="component" value="Unassembled WGS sequence"/>
</dbReference>
<dbReference type="SMART" id="SM00471">
    <property type="entry name" value="HDc"/>
    <property type="match status" value="1"/>
</dbReference>
<dbReference type="InterPro" id="IPR000014">
    <property type="entry name" value="PAS"/>
</dbReference>
<evidence type="ECO:0000313" key="5">
    <source>
        <dbReference type="EMBL" id="RUR25919.1"/>
    </source>
</evidence>
<protein>
    <submittedName>
        <fullName evidence="5">PAS domain S-box protein</fullName>
    </submittedName>
    <submittedName>
        <fullName evidence="4">Sensory protein (PAS domain)</fullName>
    </submittedName>
</protein>
<accession>A0A317U8H3</accession>
<evidence type="ECO:0000259" key="3">
    <source>
        <dbReference type="PROSITE" id="PS51832"/>
    </source>
</evidence>
<dbReference type="PANTHER" id="PTHR43155">
    <property type="entry name" value="CYCLIC DI-GMP PHOSPHODIESTERASE PA4108-RELATED"/>
    <property type="match status" value="1"/>
</dbReference>
<keyword evidence="1" id="KW-0472">Membrane</keyword>
<keyword evidence="7" id="KW-1185">Reference proteome</keyword>
<feature type="transmembrane region" description="Helical" evidence="1">
    <location>
        <begin position="43"/>
        <end position="62"/>
    </location>
</feature>
<feature type="transmembrane region" description="Helical" evidence="1">
    <location>
        <begin position="173"/>
        <end position="195"/>
    </location>
</feature>
<dbReference type="AlphaFoldDB" id="A0A317U8H3"/>
<dbReference type="Pfam" id="PF13487">
    <property type="entry name" value="HD_5"/>
    <property type="match status" value="1"/>
</dbReference>
<dbReference type="CDD" id="cd00077">
    <property type="entry name" value="HDc"/>
    <property type="match status" value="1"/>
</dbReference>
<feature type="transmembrane region" description="Helical" evidence="1">
    <location>
        <begin position="228"/>
        <end position="253"/>
    </location>
</feature>
<dbReference type="Pfam" id="PF00989">
    <property type="entry name" value="PAS"/>
    <property type="match status" value="2"/>
</dbReference>
<dbReference type="EMBL" id="QHJG01000001">
    <property type="protein sequence ID" value="PWY57615.1"/>
    <property type="molecule type" value="Genomic_DNA"/>
</dbReference>
<dbReference type="InterPro" id="IPR033425">
    <property type="entry name" value="MASE3"/>
</dbReference>
<reference evidence="5 7" key="2">
    <citation type="submission" date="2018-12" db="EMBL/GenBank/DDBJ databases">
        <title>Legionella sp,whole genome shotgun sequence.</title>
        <authorList>
            <person name="Wu H."/>
        </authorList>
    </citation>
    <scope>NUCLEOTIDE SEQUENCE [LARGE SCALE GENOMIC DNA]</scope>
    <source>
        <strain evidence="7">km489</strain>
        <strain evidence="5">Km489</strain>
    </source>
</reference>
<dbReference type="InterPro" id="IPR035965">
    <property type="entry name" value="PAS-like_dom_sf"/>
</dbReference>
<dbReference type="SUPFAM" id="SSF109604">
    <property type="entry name" value="HD-domain/PDEase-like"/>
    <property type="match status" value="1"/>
</dbReference>
<feature type="transmembrane region" description="Helical" evidence="1">
    <location>
        <begin position="139"/>
        <end position="161"/>
    </location>
</feature>
<keyword evidence="1" id="KW-0812">Transmembrane</keyword>
<dbReference type="NCBIfam" id="TIGR00229">
    <property type="entry name" value="sensory_box"/>
    <property type="match status" value="2"/>
</dbReference>
<dbReference type="PROSITE" id="PS50112">
    <property type="entry name" value="PAS"/>
    <property type="match status" value="1"/>
</dbReference>
<dbReference type="EMBL" id="RZGX01000002">
    <property type="protein sequence ID" value="RUR25919.1"/>
    <property type="molecule type" value="Genomic_DNA"/>
</dbReference>
<feature type="transmembrane region" description="Helical" evidence="1">
    <location>
        <begin position="21"/>
        <end position="37"/>
    </location>
</feature>
<dbReference type="GO" id="GO:0008081">
    <property type="term" value="F:phosphoric diester hydrolase activity"/>
    <property type="evidence" value="ECO:0007669"/>
    <property type="project" value="UniProtKB-ARBA"/>
</dbReference>
<dbReference type="InterPro" id="IPR003607">
    <property type="entry name" value="HD/PDEase_dom"/>
</dbReference>
<dbReference type="SMART" id="SM00091">
    <property type="entry name" value="PAS"/>
    <property type="match status" value="2"/>
</dbReference>
<dbReference type="Pfam" id="PF17159">
    <property type="entry name" value="MASE3"/>
    <property type="match status" value="1"/>
</dbReference>
<reference evidence="4 6" key="1">
    <citation type="submission" date="2018-05" db="EMBL/GenBank/DDBJ databases">
        <title>Legionella qingyii sp.nov., whole genome shotgun sequence.</title>
        <authorList>
            <person name="Wu H."/>
            <person name="Zhu Q."/>
            <person name="Hu C."/>
        </authorList>
    </citation>
    <scope>NUCLEOTIDE SEQUENCE [LARGE SCALE GENOMIC DNA]</scope>
    <source>
        <strain evidence="4 6">HEB18</strain>
    </source>
</reference>
<dbReference type="Gene3D" id="1.10.3210.10">
    <property type="entry name" value="Hypothetical protein af1432"/>
    <property type="match status" value="1"/>
</dbReference>
<proteinExistence type="predicted"/>
<sequence>MHIDRGSYATYIAERLPTWRVFLPPVILSLICILIEYETNFLVFHTLAELISVFIALTTMTVAVTTTQFTKNQYVVFISLAVGWCASIDIAHLLAYEEMNILPHGGGNLSTQLWVSARIYQALSFLFAIYFFRHTMRIWVINAILFFITLVIFTAIFTGYFPTTYIQNYGVTWFKLYCELGVILILCTTLILLWYEKAMMSKEMLFYMSLSIISMIGSDLVLSHYKNLFGIEIILGHILKIFSFWFIYTALVVQTLRHPFAMLARVATTYDNIPDPTLIVQSEGTISQANRAAGAFTHLKPEELVGLSSHELFHNKSIEQEQCPVCTQLSTSRRQFIVEIETEKNEWVECSISTIASDFFPNSWVQIVRNITVRKTLEKERNKLTYDLSERIKELRCLYTIANLIALRDLNIEELFIQTVNVLPHAFQFPEHMAATIESEWGEFKSDPKAKKLPYQLEKEFQIENHSAVKINVFYCAQPSRSEPVFLPEESRLLDSVATLLQNALTRFHSEQKATEAEKRFKESEEHFRAFIEQAHVGVFIRSKNRFLYVNPRFCELVGRKAEELLSMGLLDLVEDKPTQELVLSYWRQLDCGKSSIAYNLPLKRKSDGVSLILRIDTTVVSWEGHFEFLAIVDDVTQIQHAREQIEQYVAQLESAIKGTFLAVSNMVEFRDPYTAGHEHRVGLIAKAIGEELGWTPERCSSLELMGLVHDIGKISIPAEILSKPTRLSAIEMELIKVHPQAGYDILKDVPLKEPIAEVILQHHERLDGSGYPRGLKGKEILPETLVISVADVLEAMTSHRPYRPSLGIQAAVAEIKRGRGVLYDEKVVDAALKLIEENKLPLDL</sequence>
<dbReference type="OrthoDB" id="9802066at2"/>
<evidence type="ECO:0000313" key="6">
    <source>
        <dbReference type="Proteomes" id="UP000247152"/>
    </source>
</evidence>
<dbReference type="PROSITE" id="PS51832">
    <property type="entry name" value="HD_GYP"/>
    <property type="match status" value="1"/>
</dbReference>
<dbReference type="RefSeq" id="WP_110141065.1">
    <property type="nucleotide sequence ID" value="NZ_QHJG01000001.1"/>
</dbReference>
<feature type="transmembrane region" description="Helical" evidence="1">
    <location>
        <begin position="74"/>
        <end position="95"/>
    </location>
</feature>